<reference evidence="2 3" key="1">
    <citation type="journal article" date="2019" name="Genome Biol. Evol.">
        <title>Insights into the evolution of the New World diploid cottons (Gossypium, subgenus Houzingenia) based on genome sequencing.</title>
        <authorList>
            <person name="Grover C.E."/>
            <person name="Arick M.A. 2nd"/>
            <person name="Thrash A."/>
            <person name="Conover J.L."/>
            <person name="Sanders W.S."/>
            <person name="Peterson D.G."/>
            <person name="Frelichowski J.E."/>
            <person name="Scheffler J.A."/>
            <person name="Scheffler B.E."/>
            <person name="Wendel J.F."/>
        </authorList>
    </citation>
    <scope>NUCLEOTIDE SEQUENCE [LARGE SCALE GENOMIC DNA]</scope>
    <source>
        <strain evidence="2">8</strain>
        <tissue evidence="2">Leaf</tissue>
    </source>
</reference>
<protein>
    <submittedName>
        <fullName evidence="2">Uncharacterized protein</fullName>
    </submittedName>
</protein>
<dbReference type="EMBL" id="JABEZW010000004">
    <property type="protein sequence ID" value="MBA0764026.1"/>
    <property type="molecule type" value="Genomic_DNA"/>
</dbReference>
<organism evidence="2 3">
    <name type="scientific">Gossypium trilobum</name>
    <dbReference type="NCBI Taxonomy" id="34281"/>
    <lineage>
        <taxon>Eukaryota</taxon>
        <taxon>Viridiplantae</taxon>
        <taxon>Streptophyta</taxon>
        <taxon>Embryophyta</taxon>
        <taxon>Tracheophyta</taxon>
        <taxon>Spermatophyta</taxon>
        <taxon>Magnoliopsida</taxon>
        <taxon>eudicotyledons</taxon>
        <taxon>Gunneridae</taxon>
        <taxon>Pentapetalae</taxon>
        <taxon>rosids</taxon>
        <taxon>malvids</taxon>
        <taxon>Malvales</taxon>
        <taxon>Malvaceae</taxon>
        <taxon>Malvoideae</taxon>
        <taxon>Gossypium</taxon>
    </lineage>
</organism>
<dbReference type="Proteomes" id="UP000593568">
    <property type="component" value="Unassembled WGS sequence"/>
</dbReference>
<keyword evidence="3" id="KW-1185">Reference proteome</keyword>
<gene>
    <name evidence="2" type="ORF">Gotri_013402</name>
</gene>
<comment type="caution">
    <text evidence="2">The sequence shown here is derived from an EMBL/GenBank/DDBJ whole genome shotgun (WGS) entry which is preliminary data.</text>
</comment>
<sequence>MELKKALKEYQENIPDPKEWSQDYPWFCSNAWKDTPTWDKDKPTLMDLDISPNESKWEEKLYRAKLNKEIRIEEQNLTSDSDCWTKNQLETDPESGFEPVRPRTGRI</sequence>
<name>A0A7J9DTG9_9ROSI</name>
<dbReference type="AlphaFoldDB" id="A0A7J9DTG9"/>
<evidence type="ECO:0000256" key="1">
    <source>
        <dbReference type="SAM" id="MobiDB-lite"/>
    </source>
</evidence>
<feature type="region of interest" description="Disordered" evidence="1">
    <location>
        <begin position="83"/>
        <end position="107"/>
    </location>
</feature>
<accession>A0A7J9DTG9</accession>
<evidence type="ECO:0000313" key="3">
    <source>
        <dbReference type="Proteomes" id="UP000593568"/>
    </source>
</evidence>
<feature type="non-terminal residue" evidence="2">
    <location>
        <position position="107"/>
    </location>
</feature>
<evidence type="ECO:0000313" key="2">
    <source>
        <dbReference type="EMBL" id="MBA0764026.1"/>
    </source>
</evidence>
<proteinExistence type="predicted"/>